<dbReference type="InterPro" id="IPR001647">
    <property type="entry name" value="HTH_TetR"/>
</dbReference>
<feature type="region of interest" description="Disordered" evidence="5">
    <location>
        <begin position="1"/>
        <end position="23"/>
    </location>
</feature>
<evidence type="ECO:0000313" key="8">
    <source>
        <dbReference type="Proteomes" id="UP000579605"/>
    </source>
</evidence>
<evidence type="ECO:0000256" key="4">
    <source>
        <dbReference type="PROSITE-ProRule" id="PRU00335"/>
    </source>
</evidence>
<accession>A0A852ZD71</accession>
<name>A0A852ZD71_9ACTN</name>
<evidence type="ECO:0000259" key="6">
    <source>
        <dbReference type="PROSITE" id="PS50977"/>
    </source>
</evidence>
<dbReference type="SUPFAM" id="SSF46689">
    <property type="entry name" value="Homeodomain-like"/>
    <property type="match status" value="1"/>
</dbReference>
<keyword evidence="3" id="KW-0804">Transcription</keyword>
<proteinExistence type="predicted"/>
<organism evidence="7 8">
    <name type="scientific">Actinopolymorpha rutila</name>
    <dbReference type="NCBI Taxonomy" id="446787"/>
    <lineage>
        <taxon>Bacteria</taxon>
        <taxon>Bacillati</taxon>
        <taxon>Actinomycetota</taxon>
        <taxon>Actinomycetes</taxon>
        <taxon>Propionibacteriales</taxon>
        <taxon>Actinopolymorphaceae</taxon>
        <taxon>Actinopolymorpha</taxon>
    </lineage>
</organism>
<keyword evidence="1" id="KW-0805">Transcription regulation</keyword>
<dbReference type="Gene3D" id="1.10.357.10">
    <property type="entry name" value="Tetracycline Repressor, domain 2"/>
    <property type="match status" value="1"/>
</dbReference>
<dbReference type="PANTHER" id="PTHR47506">
    <property type="entry name" value="TRANSCRIPTIONAL REGULATORY PROTEIN"/>
    <property type="match status" value="1"/>
</dbReference>
<evidence type="ECO:0000256" key="1">
    <source>
        <dbReference type="ARBA" id="ARBA00023015"/>
    </source>
</evidence>
<evidence type="ECO:0000256" key="3">
    <source>
        <dbReference type="ARBA" id="ARBA00023163"/>
    </source>
</evidence>
<reference evidence="7 8" key="1">
    <citation type="submission" date="2020-07" db="EMBL/GenBank/DDBJ databases">
        <title>Sequencing the genomes of 1000 actinobacteria strains.</title>
        <authorList>
            <person name="Klenk H.-P."/>
        </authorList>
    </citation>
    <scope>NUCLEOTIDE SEQUENCE [LARGE SCALE GENOMIC DNA]</scope>
    <source>
        <strain evidence="7 8">DSM 18448</strain>
    </source>
</reference>
<sequence length="232" mass="25098">MASPRKAPAPQPAPSTPRERRRAQTRDEILDAALAVMTEQGVAALNLTDVARRVGLRQPSLYQYFDSRTAVYDALFERGMRTHHDLLAAAIGAADEGWPGVRAAAWATLRFTVDQPVLTQLLFTPAVPGFTPSEQAYAPSLRANELLHGAITSAVRHHHLHPTAATDRGMALFIALIAGVSAQQQANDPGTGIEEGRYIPLLDPALDMYLGYFEPTRPTDWTPWPGAGATGV</sequence>
<dbReference type="PANTHER" id="PTHR47506:SF1">
    <property type="entry name" value="HTH-TYPE TRANSCRIPTIONAL REGULATOR YJDC"/>
    <property type="match status" value="1"/>
</dbReference>
<dbReference type="EMBL" id="JACBZH010000001">
    <property type="protein sequence ID" value="NYH87649.1"/>
    <property type="molecule type" value="Genomic_DNA"/>
</dbReference>
<evidence type="ECO:0000256" key="2">
    <source>
        <dbReference type="ARBA" id="ARBA00023125"/>
    </source>
</evidence>
<feature type="DNA-binding region" description="H-T-H motif" evidence="4">
    <location>
        <begin position="46"/>
        <end position="65"/>
    </location>
</feature>
<dbReference type="PRINTS" id="PR00455">
    <property type="entry name" value="HTHTETR"/>
</dbReference>
<feature type="domain" description="HTH tetR-type" evidence="6">
    <location>
        <begin position="23"/>
        <end position="83"/>
    </location>
</feature>
<protein>
    <submittedName>
        <fullName evidence="7">AcrR family transcriptional regulator</fullName>
    </submittedName>
</protein>
<dbReference type="GO" id="GO:0003677">
    <property type="term" value="F:DNA binding"/>
    <property type="evidence" value="ECO:0007669"/>
    <property type="project" value="UniProtKB-UniRule"/>
</dbReference>
<dbReference type="AlphaFoldDB" id="A0A852ZD71"/>
<dbReference type="InterPro" id="IPR009057">
    <property type="entry name" value="Homeodomain-like_sf"/>
</dbReference>
<evidence type="ECO:0000313" key="7">
    <source>
        <dbReference type="EMBL" id="NYH87649.1"/>
    </source>
</evidence>
<comment type="caution">
    <text evidence="7">The sequence shown here is derived from an EMBL/GenBank/DDBJ whole genome shotgun (WGS) entry which is preliminary data.</text>
</comment>
<dbReference type="PROSITE" id="PS50977">
    <property type="entry name" value="HTH_TETR_2"/>
    <property type="match status" value="1"/>
</dbReference>
<dbReference type="SUPFAM" id="SSF48498">
    <property type="entry name" value="Tetracyclin repressor-like, C-terminal domain"/>
    <property type="match status" value="1"/>
</dbReference>
<dbReference type="Proteomes" id="UP000579605">
    <property type="component" value="Unassembled WGS sequence"/>
</dbReference>
<keyword evidence="2 4" id="KW-0238">DNA-binding</keyword>
<dbReference type="RefSeq" id="WP_179785674.1">
    <property type="nucleotide sequence ID" value="NZ_BAAARR010000034.1"/>
</dbReference>
<evidence type="ECO:0000256" key="5">
    <source>
        <dbReference type="SAM" id="MobiDB-lite"/>
    </source>
</evidence>
<dbReference type="Pfam" id="PF00440">
    <property type="entry name" value="TetR_N"/>
    <property type="match status" value="1"/>
</dbReference>
<keyword evidence="8" id="KW-1185">Reference proteome</keyword>
<gene>
    <name evidence="7" type="ORF">F4554_000287</name>
</gene>
<dbReference type="InterPro" id="IPR036271">
    <property type="entry name" value="Tet_transcr_reg_TetR-rel_C_sf"/>
</dbReference>